<dbReference type="GO" id="GO:0016730">
    <property type="term" value="F:oxidoreductase activity, acting on iron-sulfur proteins as donors"/>
    <property type="evidence" value="ECO:0007669"/>
    <property type="project" value="InterPro"/>
</dbReference>
<dbReference type="InterPro" id="IPR039987">
    <property type="entry name" value="PGRL1"/>
</dbReference>
<dbReference type="PANTHER" id="PTHR31032:SF2">
    <property type="entry name" value="PGR5-LIKE A PROTEIN"/>
    <property type="match status" value="1"/>
</dbReference>
<dbReference type="AlphaFoldDB" id="A0AAV8QUT7"/>
<proteinExistence type="predicted"/>
<dbReference type="GO" id="GO:0009535">
    <property type="term" value="C:chloroplast thylakoid membrane"/>
    <property type="evidence" value="ECO:0007669"/>
    <property type="project" value="InterPro"/>
</dbReference>
<keyword evidence="1" id="KW-1133">Transmembrane helix</keyword>
<keyword evidence="3" id="KW-1185">Reference proteome</keyword>
<protein>
    <recommendedName>
        <fullName evidence="4">PGR5-like protein 1A, chloroplastic</fullName>
    </recommendedName>
</protein>
<dbReference type="EMBL" id="JAQQAF010000005">
    <property type="protein sequence ID" value="KAJ8483664.1"/>
    <property type="molecule type" value="Genomic_DNA"/>
</dbReference>
<feature type="transmembrane region" description="Helical" evidence="1">
    <location>
        <begin position="309"/>
        <end position="336"/>
    </location>
</feature>
<evidence type="ECO:0008006" key="4">
    <source>
        <dbReference type="Google" id="ProtNLM"/>
    </source>
</evidence>
<dbReference type="Proteomes" id="UP001222027">
    <property type="component" value="Unassembled WGS sequence"/>
</dbReference>
<name>A0AAV8QUT7_ENSVE</name>
<feature type="transmembrane region" description="Helical" evidence="1">
    <location>
        <begin position="182"/>
        <end position="205"/>
    </location>
</feature>
<comment type="caution">
    <text evidence="2">The sequence shown here is derived from an EMBL/GenBank/DDBJ whole genome shotgun (WGS) entry which is preliminary data.</text>
</comment>
<accession>A0AAV8QUT7</accession>
<gene>
    <name evidence="2" type="ORF">OPV22_016149</name>
</gene>
<organism evidence="2 3">
    <name type="scientific">Ensete ventricosum</name>
    <name type="common">Abyssinian banana</name>
    <name type="synonym">Musa ensete</name>
    <dbReference type="NCBI Taxonomy" id="4639"/>
    <lineage>
        <taxon>Eukaryota</taxon>
        <taxon>Viridiplantae</taxon>
        <taxon>Streptophyta</taxon>
        <taxon>Embryophyta</taxon>
        <taxon>Tracheophyta</taxon>
        <taxon>Spermatophyta</taxon>
        <taxon>Magnoliopsida</taxon>
        <taxon>Liliopsida</taxon>
        <taxon>Zingiberales</taxon>
        <taxon>Musaceae</taxon>
        <taxon>Ensete</taxon>
    </lineage>
</organism>
<keyword evidence="1" id="KW-0472">Membrane</keyword>
<evidence type="ECO:0000256" key="1">
    <source>
        <dbReference type="SAM" id="Phobius"/>
    </source>
</evidence>
<dbReference type="PANTHER" id="PTHR31032">
    <property type="entry name" value="PGR5-LIKE PROTEIN 1B, CHLOROPLASTIC"/>
    <property type="match status" value="1"/>
</dbReference>
<keyword evidence="1" id="KW-0812">Transmembrane</keyword>
<dbReference type="GO" id="GO:0009773">
    <property type="term" value="P:photosynthetic electron transport in photosystem I"/>
    <property type="evidence" value="ECO:0007669"/>
    <property type="project" value="InterPro"/>
</dbReference>
<reference evidence="2 3" key="1">
    <citation type="submission" date="2022-12" db="EMBL/GenBank/DDBJ databases">
        <title>Chromosome-scale assembly of the Ensete ventricosum genome.</title>
        <authorList>
            <person name="Dussert Y."/>
            <person name="Stocks J."/>
            <person name="Wendawek A."/>
            <person name="Woldeyes F."/>
            <person name="Nichols R.A."/>
            <person name="Borrell J.S."/>
        </authorList>
    </citation>
    <scope>NUCLEOTIDE SEQUENCE [LARGE SCALE GENOMIC DNA]</scope>
    <source>
        <strain evidence="3">cv. Maze</strain>
        <tissue evidence="2">Seeds</tissue>
    </source>
</reference>
<evidence type="ECO:0000313" key="2">
    <source>
        <dbReference type="EMBL" id="KAJ8483664.1"/>
    </source>
</evidence>
<sequence length="349" mass="38967">MPPPSSSSSFTAAVAAPALYARRQVRRFFSSDSRLRPRADRRRGWWPLALAFTAQGPCCLYIGPVETASKEMLEALYQQARDSYYSGNPLIVDDMFDKVELKLRLYGSKSVVKYPRCSLRQHSTYSDAEEDPSQVFALASVWMFLLAIGTSAILVPTIYSLSLALSDIFNLRYIFYGGRSPFELFMMVNGLLIMGLGCLIGYPIASASVHALQGLWRKELVALKGSCPNCGEEVFAFVKSKTSYRHPHRAECHVCECTLEFRTKVEARSLQKQQQNGHALTSKLAYLLDPEASWDKDQLGDVLHWMRQALGLACGLLWGAIPLGGAIWIVVSFLLCTCSRETHGTNEQQ</sequence>
<evidence type="ECO:0000313" key="3">
    <source>
        <dbReference type="Proteomes" id="UP001222027"/>
    </source>
</evidence>
<feature type="transmembrane region" description="Helical" evidence="1">
    <location>
        <begin position="135"/>
        <end position="161"/>
    </location>
</feature>